<dbReference type="SMART" id="SM00567">
    <property type="entry name" value="EZ_HEAT"/>
    <property type="match status" value="6"/>
</dbReference>
<name>A0ABR1IA79_9HYPO</name>
<evidence type="ECO:0000313" key="4">
    <source>
        <dbReference type="Proteomes" id="UP001498421"/>
    </source>
</evidence>
<gene>
    <name evidence="3" type="ORF">QQZ08_002986</name>
</gene>
<evidence type="ECO:0000256" key="1">
    <source>
        <dbReference type="SAM" id="MobiDB-lite"/>
    </source>
</evidence>
<evidence type="ECO:0000313" key="3">
    <source>
        <dbReference type="EMBL" id="KAK7430467.1"/>
    </source>
</evidence>
<comment type="caution">
    <text evidence="3">The sequence shown here is derived from an EMBL/GenBank/DDBJ whole genome shotgun (WGS) entry which is preliminary data.</text>
</comment>
<dbReference type="InterPro" id="IPR016024">
    <property type="entry name" value="ARM-type_fold"/>
</dbReference>
<dbReference type="Gene3D" id="3.40.50.300">
    <property type="entry name" value="P-loop containing nucleotide triphosphate hydrolases"/>
    <property type="match status" value="1"/>
</dbReference>
<protein>
    <recommendedName>
        <fullName evidence="2">NACHT domain-containing protein</fullName>
    </recommendedName>
</protein>
<feature type="region of interest" description="Disordered" evidence="1">
    <location>
        <begin position="1"/>
        <end position="21"/>
    </location>
</feature>
<dbReference type="PANTHER" id="PTHR46844">
    <property type="entry name" value="SLR5058 PROTEIN"/>
    <property type="match status" value="1"/>
</dbReference>
<dbReference type="Gene3D" id="1.25.10.10">
    <property type="entry name" value="Leucine-rich Repeat Variant"/>
    <property type="match status" value="3"/>
</dbReference>
<proteinExistence type="predicted"/>
<dbReference type="Pfam" id="PF13646">
    <property type="entry name" value="HEAT_2"/>
    <property type="match status" value="1"/>
</dbReference>
<reference evidence="3 4" key="1">
    <citation type="journal article" date="2025" name="Microbiol. Resour. Announc.">
        <title>Draft genome sequences for Neonectria magnoliae and Neonectria punicea, canker pathogens of Liriodendron tulipifera and Acer saccharum in West Virginia.</title>
        <authorList>
            <person name="Petronek H.M."/>
            <person name="Kasson M.T."/>
            <person name="Metheny A.M."/>
            <person name="Stauder C.M."/>
            <person name="Lovett B."/>
            <person name="Lynch S.C."/>
            <person name="Garnas J.R."/>
            <person name="Kasson L.R."/>
            <person name="Stajich J.E."/>
        </authorList>
    </citation>
    <scope>NUCLEOTIDE SEQUENCE [LARGE SCALE GENOMIC DNA]</scope>
    <source>
        <strain evidence="3 4">NRRL 64651</strain>
    </source>
</reference>
<dbReference type="Pfam" id="PF05729">
    <property type="entry name" value="NACHT"/>
    <property type="match status" value="1"/>
</dbReference>
<feature type="domain" description="NACHT" evidence="2">
    <location>
        <begin position="286"/>
        <end position="389"/>
    </location>
</feature>
<dbReference type="PANTHER" id="PTHR46844:SF1">
    <property type="entry name" value="SLR5058 PROTEIN"/>
    <property type="match status" value="1"/>
</dbReference>
<evidence type="ECO:0000259" key="2">
    <source>
        <dbReference type="PROSITE" id="PS50837"/>
    </source>
</evidence>
<organism evidence="3 4">
    <name type="scientific">Neonectria magnoliae</name>
    <dbReference type="NCBI Taxonomy" id="2732573"/>
    <lineage>
        <taxon>Eukaryota</taxon>
        <taxon>Fungi</taxon>
        <taxon>Dikarya</taxon>
        <taxon>Ascomycota</taxon>
        <taxon>Pezizomycotina</taxon>
        <taxon>Sordariomycetes</taxon>
        <taxon>Hypocreomycetidae</taxon>
        <taxon>Hypocreales</taxon>
        <taxon>Nectriaceae</taxon>
        <taxon>Neonectria</taxon>
    </lineage>
</organism>
<accession>A0ABR1IA79</accession>
<dbReference type="SUPFAM" id="SSF48371">
    <property type="entry name" value="ARM repeat"/>
    <property type="match status" value="2"/>
</dbReference>
<dbReference type="InterPro" id="IPR004155">
    <property type="entry name" value="PBS_lyase_HEAT"/>
</dbReference>
<dbReference type="EMBL" id="JAZAVK010000019">
    <property type="protein sequence ID" value="KAK7430467.1"/>
    <property type="molecule type" value="Genomic_DNA"/>
</dbReference>
<dbReference type="SUPFAM" id="SSF52540">
    <property type="entry name" value="P-loop containing nucleoside triphosphate hydrolases"/>
    <property type="match status" value="1"/>
</dbReference>
<dbReference type="InterPro" id="IPR011989">
    <property type="entry name" value="ARM-like"/>
</dbReference>
<dbReference type="InterPro" id="IPR007111">
    <property type="entry name" value="NACHT_NTPase"/>
</dbReference>
<dbReference type="Proteomes" id="UP001498421">
    <property type="component" value="Unassembled WGS sequence"/>
</dbReference>
<dbReference type="PROSITE" id="PS50837">
    <property type="entry name" value="NACHT"/>
    <property type="match status" value="1"/>
</dbReference>
<dbReference type="InterPro" id="IPR027417">
    <property type="entry name" value="P-loop_NTPase"/>
</dbReference>
<sequence length="973" mass="110437">MAEQSRGVHLTQVHPRPDDEAETDVDIIAIHGLDTKSPDTWIWTPKHPDVAGWAKPGLQTWAAVRGKEVTPLLDNVTTSTFDLRELVRKFTQLCKDTDPPFLVFNFYETGNTNLYHRIPLANHIPPSLLARQAKPLVDEASATLEIVPHPLPLSRPHRTMNKFQGGDADHDYARVSQKTREYLETIREGSLLKRADDYMRKNHYTLDRLRIERLSGDLLSMEQCYINLAIVEQPSQDGRRPKGEGDSPFGFFARQRVKTPYKEAQVELAKIFNDRKGRDGRTMQPRRILIRGRAGVGKTTLCKKMVHDFTRGTQTELHDSWMNLFDRILWVLLRHLKGRPGQGYNHEKLFYDEYFCPQGSESGHCLAAELSKALNGRTLFILDGLDEVSGEWNSGDDMFGYLERLLNHPSGIITSRPTGTLPPSLKPIDLELETVGFYPNQVKAYLNADPKIKSRANEVQYFLKHHWLLEGLAFTGLHNDIIDFTSQHQRVIPDQFKHRHILFNRTLQHLSFLRTSEGQGDPSYHFIHLTFQEYFAARYFVQHWTSGEQLLVLKLGSRPKRSSPTKINAEEFLREEKYNARYDIFWRFVTGLLHANHDEEQLCRFFQTVEEQPRDLLGPVHQRLVMHCLSEVVPSQRTPGFITRLQEHLRQWLVFDYTWRERTELARELEFPDQILEDVLRDESEDGSPRGLKKRVLIEITGHRKTLPEGLLAAIVALLKDSDSGVQHHAADTLGGLPALPENALEPLLALLVNGDKDARDATGKALVRHRAIVMVARLKDEDDRVRSTAAEALRKQSSLPGQALEALSALLEDPDCRRDTRVAAVEALGGQSVLPEQAIDALVALLKTEDKLVQSAATKALGGQSALPELAVDALVALLKDKDVWVRSAAAVVLCSQPVLSEQAVAGLLVLLKSQNPRVRANVARALGRQSSLPEQAFDALMMLLKDEKSSRTWWRCQKIQTQKYGFRQQKS</sequence>
<keyword evidence="4" id="KW-1185">Reference proteome</keyword>